<keyword evidence="2" id="KW-0808">Transferase</keyword>
<protein>
    <submittedName>
        <fullName evidence="2">GcvT</fullName>
        <ecNumber evidence="2">2.1.2.10</ecNumber>
    </submittedName>
</protein>
<evidence type="ECO:0000313" key="3">
    <source>
        <dbReference type="Proteomes" id="UP000000442"/>
    </source>
</evidence>
<dbReference type="Pfam" id="PF01571">
    <property type="entry name" value="GCV_T"/>
    <property type="match status" value="1"/>
</dbReference>
<dbReference type="InterPro" id="IPR027266">
    <property type="entry name" value="TrmE/GcvT-like"/>
</dbReference>
<sequence length="416" mass="45526">MGNMLKTTPLNRWHRENNANMAEFGGFDMPLWYETGVKNEHLAVLESAGIFDTSHMACVTVRGNDALALLQRCHTRDLASLAQGRCVYGAILDEQGHTVDDAIVYCIGPGDFMVCVNAGMGATVTAHLAGHGKKLDVVIKDLTGKIAKIDIQGKNSLRILKHLIQSPEQVFDTMPYFSFKGHMDPAFSPSSQVVLTDGTPVLLSRSGYTGEFGFEIFIAPEKAVDLWTDILGQDRSYNVIPCGLGARDSLRAGAVLPLSHQDIGSWKFINHPWMFALSLKPDGSGFTKAFIGDKALLDPKDAYYTHAFVGENLRKVSSGQKAQVFDLEGNLLGNVLTCATDMGIGWIDQKIISITSPDRPEGFVPKGLSCGFIRVKSPLEMGSKVVLKENKRTLTVTLVTDVRPHRTARQKISNFI</sequence>
<dbReference type="KEGG" id="dat:HRM2_25000"/>
<dbReference type="PANTHER" id="PTHR43757:SF2">
    <property type="entry name" value="AMINOMETHYLTRANSFERASE, MITOCHONDRIAL"/>
    <property type="match status" value="1"/>
</dbReference>
<name>C0QGU5_DESAH</name>
<dbReference type="Gene3D" id="3.30.1360.120">
    <property type="entry name" value="Probable tRNA modification gtpase trme, domain 1"/>
    <property type="match status" value="1"/>
</dbReference>
<dbReference type="InterPro" id="IPR006222">
    <property type="entry name" value="GCVT_N"/>
</dbReference>
<evidence type="ECO:0000313" key="2">
    <source>
        <dbReference type="EMBL" id="ACN15594.1"/>
    </source>
</evidence>
<dbReference type="OrthoDB" id="9774591at2"/>
<dbReference type="HOGENOM" id="CLU_007884_10_2_7"/>
<feature type="domain" description="GCVT N-terminal" evidence="1">
    <location>
        <begin position="11"/>
        <end position="264"/>
    </location>
</feature>
<reference evidence="2 3" key="1">
    <citation type="journal article" date="2009" name="Environ. Microbiol.">
        <title>Genome sequence of Desulfobacterium autotrophicum HRM2, a marine sulfate reducer oxidizing organic carbon completely to carbon dioxide.</title>
        <authorList>
            <person name="Strittmatter A.W."/>
            <person name="Liesegang H."/>
            <person name="Rabus R."/>
            <person name="Decker I."/>
            <person name="Amann J."/>
            <person name="Andres S."/>
            <person name="Henne A."/>
            <person name="Fricke W.F."/>
            <person name="Martinez-Arias R."/>
            <person name="Bartels D."/>
            <person name="Goesmann A."/>
            <person name="Krause L."/>
            <person name="Puehler A."/>
            <person name="Klenk H.P."/>
            <person name="Richter M."/>
            <person name="Schuler M."/>
            <person name="Gloeckner F.O."/>
            <person name="Meyerdierks A."/>
            <person name="Gottschalk G."/>
            <person name="Amann R."/>
        </authorList>
    </citation>
    <scope>NUCLEOTIDE SEQUENCE [LARGE SCALE GENOMIC DNA]</scope>
    <source>
        <strain evidence="3">ATCC 43914 / DSM 3382 / HRM2</strain>
    </source>
</reference>
<dbReference type="STRING" id="177437.HRM2_25000"/>
<dbReference type="PANTHER" id="PTHR43757">
    <property type="entry name" value="AMINOMETHYLTRANSFERASE"/>
    <property type="match status" value="1"/>
</dbReference>
<dbReference type="InterPro" id="IPR028896">
    <property type="entry name" value="GcvT/YgfZ/DmdA"/>
</dbReference>
<dbReference type="Proteomes" id="UP000000442">
    <property type="component" value="Chromosome"/>
</dbReference>
<evidence type="ECO:0000259" key="1">
    <source>
        <dbReference type="Pfam" id="PF01571"/>
    </source>
</evidence>
<dbReference type="AlphaFoldDB" id="C0QGU5"/>
<dbReference type="GO" id="GO:0004047">
    <property type="term" value="F:aminomethyltransferase activity"/>
    <property type="evidence" value="ECO:0007669"/>
    <property type="project" value="UniProtKB-EC"/>
</dbReference>
<keyword evidence="3" id="KW-1185">Reference proteome</keyword>
<gene>
    <name evidence="2" type="primary">gcvT</name>
    <name evidence="2" type="ordered locus">HRM2_25000</name>
</gene>
<dbReference type="EC" id="2.1.2.10" evidence="2"/>
<dbReference type="eggNOG" id="COG0404">
    <property type="taxonomic scope" value="Bacteria"/>
</dbReference>
<accession>C0QGU5</accession>
<proteinExistence type="predicted"/>
<organism evidence="2 3">
    <name type="scientific">Desulforapulum autotrophicum (strain ATCC 43914 / DSM 3382 / VKM B-1955 / HRM2)</name>
    <name type="common">Desulfobacterium autotrophicum</name>
    <dbReference type="NCBI Taxonomy" id="177437"/>
    <lineage>
        <taxon>Bacteria</taxon>
        <taxon>Pseudomonadati</taxon>
        <taxon>Thermodesulfobacteriota</taxon>
        <taxon>Desulfobacteria</taxon>
        <taxon>Desulfobacterales</taxon>
        <taxon>Desulfobacteraceae</taxon>
        <taxon>Desulforapulum</taxon>
    </lineage>
</organism>
<dbReference type="EMBL" id="CP001087">
    <property type="protein sequence ID" value="ACN15594.1"/>
    <property type="molecule type" value="Genomic_DNA"/>
</dbReference>
<dbReference type="SUPFAM" id="SSF103025">
    <property type="entry name" value="Folate-binding domain"/>
    <property type="match status" value="1"/>
</dbReference>